<protein>
    <recommendedName>
        <fullName evidence="4">CHAT domain-containing protein</fullName>
    </recommendedName>
</protein>
<evidence type="ECO:0000313" key="3">
    <source>
        <dbReference type="Proteomes" id="UP001597343"/>
    </source>
</evidence>
<reference evidence="3" key="1">
    <citation type="journal article" date="2019" name="Int. J. Syst. Evol. Microbiol.">
        <title>The Global Catalogue of Microorganisms (GCM) 10K type strain sequencing project: providing services to taxonomists for standard genome sequencing and annotation.</title>
        <authorList>
            <consortium name="The Broad Institute Genomics Platform"/>
            <consortium name="The Broad Institute Genome Sequencing Center for Infectious Disease"/>
            <person name="Wu L."/>
            <person name="Ma J."/>
        </authorList>
    </citation>
    <scope>NUCLEOTIDE SEQUENCE [LARGE SCALE GENOMIC DNA]</scope>
    <source>
        <strain evidence="3">CGMCC 1.13574</strain>
    </source>
</reference>
<name>A0ABW5A310_9BACL</name>
<dbReference type="EMBL" id="JBHUIO010000018">
    <property type="protein sequence ID" value="MFD2172191.1"/>
    <property type="molecule type" value="Genomic_DNA"/>
</dbReference>
<evidence type="ECO:0008006" key="4">
    <source>
        <dbReference type="Google" id="ProtNLM"/>
    </source>
</evidence>
<dbReference type="InterPro" id="IPR038383">
    <property type="entry name" value="CPD_dom_sf"/>
</dbReference>
<organism evidence="2 3">
    <name type="scientific">Tumebacillus lipolyticus</name>
    <dbReference type="NCBI Taxonomy" id="1280370"/>
    <lineage>
        <taxon>Bacteria</taxon>
        <taxon>Bacillati</taxon>
        <taxon>Bacillota</taxon>
        <taxon>Bacilli</taxon>
        <taxon>Bacillales</taxon>
        <taxon>Alicyclobacillaceae</taxon>
        <taxon>Tumebacillus</taxon>
    </lineage>
</organism>
<dbReference type="Gene3D" id="3.40.50.11050">
    <property type="match status" value="1"/>
</dbReference>
<accession>A0ABW5A310</accession>
<sequence>MILTGGKRTVRRSQKEQDQAQRQQLVAQPSVQRAILQMQQTMGNRSTARYLSAQLKNRSAAQAESAQAVVQRMILPIKASFPEMDRKKGSLSEGDKVIYDAIKKRSAVTNESIADPTDEASWIPWNNGALAAIGNEELRIFGHGARFANAEEVAQIDGHTPEQLAEKLINLGLPKKYAGVIYLSGCNTARGEKHGYLGKFYQLIKKHCKNVRVRGNLHSVITRMDGEQAYLDQTRFTINTYQQDKESIVSVERKRTMEAYDLLIQDYRKGTINKEEMEKQSKLLKQQAISDVNSAVSNHENDAYRTDGLVVELP</sequence>
<evidence type="ECO:0000313" key="2">
    <source>
        <dbReference type="EMBL" id="MFD2172191.1"/>
    </source>
</evidence>
<proteinExistence type="predicted"/>
<comment type="caution">
    <text evidence="2">The sequence shown here is derived from an EMBL/GenBank/DDBJ whole genome shotgun (WGS) entry which is preliminary data.</text>
</comment>
<feature type="region of interest" description="Disordered" evidence="1">
    <location>
        <begin position="1"/>
        <end position="25"/>
    </location>
</feature>
<dbReference type="RefSeq" id="WP_386049580.1">
    <property type="nucleotide sequence ID" value="NZ_JBHUIO010000018.1"/>
</dbReference>
<gene>
    <name evidence="2" type="ORF">ACFSOY_19780</name>
</gene>
<dbReference type="Proteomes" id="UP001597343">
    <property type="component" value="Unassembled WGS sequence"/>
</dbReference>
<evidence type="ECO:0000256" key="1">
    <source>
        <dbReference type="SAM" id="MobiDB-lite"/>
    </source>
</evidence>
<keyword evidence="3" id="KW-1185">Reference proteome</keyword>